<dbReference type="OrthoDB" id="5409186at2759"/>
<keyword evidence="2" id="KW-0732">Signal</keyword>
<evidence type="ECO:0000313" key="4">
    <source>
        <dbReference type="Proteomes" id="UP000606974"/>
    </source>
</evidence>
<feature type="compositionally biased region" description="Low complexity" evidence="1">
    <location>
        <begin position="258"/>
        <end position="281"/>
    </location>
</feature>
<protein>
    <submittedName>
        <fullName evidence="3">Uncharacterized protein</fullName>
    </submittedName>
</protein>
<reference evidence="3" key="1">
    <citation type="submission" date="2020-02" db="EMBL/GenBank/DDBJ databases">
        <authorList>
            <person name="Palmer J.M."/>
        </authorList>
    </citation>
    <scope>NUCLEOTIDE SEQUENCE</scope>
    <source>
        <strain evidence="3">EPUS1.4</strain>
        <tissue evidence="3">Thallus</tissue>
    </source>
</reference>
<feature type="region of interest" description="Disordered" evidence="1">
    <location>
        <begin position="223"/>
        <end position="281"/>
    </location>
</feature>
<name>A0A8H7AQE6_9EURO</name>
<sequence length="320" mass="31612">MHFSTTLLLSLSLALATSVVADDLDTESSPLGLRTKPVRTSKRAVSSLLDRRETCQGTCQACFGASYKDCPNSQILCYDPTAGSASEQCSSTPTTSASAGSTEIPETCYKKGASCVSCFGAGSKDCPAGSDYDCYDPAQYSQGEGCSAGGSTGSSAGASAPSPTASQSTDSCKATYGGGNIPCGPDHCYDPTAGESCCADGSNCKSGTTCVLRDNVYKCAQGGAGSSSPSLTSGSGSSRTASGILNTSTPAGVIGGPSSDATSSRATRTTSSRSSTITESAAAATTSKNSVFGAAPALMGRDTVAVAALAAGLLGLMGVL</sequence>
<keyword evidence="4" id="KW-1185">Reference proteome</keyword>
<proteinExistence type="predicted"/>
<feature type="chain" id="PRO_5034432336" evidence="2">
    <location>
        <begin position="22"/>
        <end position="320"/>
    </location>
</feature>
<accession>A0A8H7AQE6</accession>
<evidence type="ECO:0000256" key="1">
    <source>
        <dbReference type="SAM" id="MobiDB-lite"/>
    </source>
</evidence>
<organism evidence="3 4">
    <name type="scientific">Endocarpon pusillum</name>
    <dbReference type="NCBI Taxonomy" id="364733"/>
    <lineage>
        <taxon>Eukaryota</taxon>
        <taxon>Fungi</taxon>
        <taxon>Dikarya</taxon>
        <taxon>Ascomycota</taxon>
        <taxon>Pezizomycotina</taxon>
        <taxon>Eurotiomycetes</taxon>
        <taxon>Chaetothyriomycetidae</taxon>
        <taxon>Verrucariales</taxon>
        <taxon>Verrucariaceae</taxon>
        <taxon>Endocarpon</taxon>
    </lineage>
</organism>
<gene>
    <name evidence="3" type="ORF">GJ744_005377</name>
</gene>
<dbReference type="EMBL" id="JAACFV010000023">
    <property type="protein sequence ID" value="KAF7511146.1"/>
    <property type="molecule type" value="Genomic_DNA"/>
</dbReference>
<dbReference type="AlphaFoldDB" id="A0A8H7AQE6"/>
<evidence type="ECO:0000256" key="2">
    <source>
        <dbReference type="SAM" id="SignalP"/>
    </source>
</evidence>
<comment type="caution">
    <text evidence="3">The sequence shown here is derived from an EMBL/GenBank/DDBJ whole genome shotgun (WGS) entry which is preliminary data.</text>
</comment>
<feature type="compositionally biased region" description="Low complexity" evidence="1">
    <location>
        <begin position="226"/>
        <end position="243"/>
    </location>
</feature>
<dbReference type="Proteomes" id="UP000606974">
    <property type="component" value="Unassembled WGS sequence"/>
</dbReference>
<feature type="signal peptide" evidence="2">
    <location>
        <begin position="1"/>
        <end position="21"/>
    </location>
</feature>
<evidence type="ECO:0000313" key="3">
    <source>
        <dbReference type="EMBL" id="KAF7511146.1"/>
    </source>
</evidence>